<keyword evidence="4" id="KW-0012">Acyltransferase</keyword>
<gene>
    <name evidence="4" type="ORF">ABIE13_000276</name>
</gene>
<dbReference type="InterPro" id="IPR038765">
    <property type="entry name" value="Papain-like_cys_pep_sf"/>
</dbReference>
<evidence type="ECO:0000313" key="5">
    <source>
        <dbReference type="Proteomes" id="UP001549320"/>
    </source>
</evidence>
<proteinExistence type="predicted"/>
<feature type="transmembrane region" description="Helical" evidence="2">
    <location>
        <begin position="63"/>
        <end position="78"/>
    </location>
</feature>
<keyword evidence="4" id="KW-0808">Transferase</keyword>
<dbReference type="EMBL" id="JBEPSH010000001">
    <property type="protein sequence ID" value="MET4575179.1"/>
    <property type="molecule type" value="Genomic_DNA"/>
</dbReference>
<evidence type="ECO:0000256" key="2">
    <source>
        <dbReference type="SAM" id="Phobius"/>
    </source>
</evidence>
<evidence type="ECO:0000256" key="1">
    <source>
        <dbReference type="SAM" id="MobiDB-lite"/>
    </source>
</evidence>
<keyword evidence="2" id="KW-0812">Transmembrane</keyword>
<dbReference type="Gene3D" id="3.10.620.30">
    <property type="match status" value="1"/>
</dbReference>
<dbReference type="EC" id="2.3.2.13" evidence="4"/>
<evidence type="ECO:0000259" key="3">
    <source>
        <dbReference type="SMART" id="SM00460"/>
    </source>
</evidence>
<dbReference type="Pfam" id="PF01841">
    <property type="entry name" value="Transglut_core"/>
    <property type="match status" value="1"/>
</dbReference>
<keyword evidence="2" id="KW-0472">Membrane</keyword>
<reference evidence="4 5" key="1">
    <citation type="submission" date="2024-06" db="EMBL/GenBank/DDBJ databases">
        <title>Sorghum-associated microbial communities from plants grown in Nebraska, USA.</title>
        <authorList>
            <person name="Schachtman D."/>
        </authorList>
    </citation>
    <scope>NUCLEOTIDE SEQUENCE [LARGE SCALE GENOMIC DNA]</scope>
    <source>
        <strain evidence="4 5">2709</strain>
    </source>
</reference>
<keyword evidence="5" id="KW-1185">Reference proteome</keyword>
<feature type="compositionally biased region" description="Polar residues" evidence="1">
    <location>
        <begin position="653"/>
        <end position="675"/>
    </location>
</feature>
<dbReference type="InterPro" id="IPR021878">
    <property type="entry name" value="TgpA_N"/>
</dbReference>
<dbReference type="PANTHER" id="PTHR42736:SF1">
    <property type="entry name" value="PROTEIN-GLUTAMINE GAMMA-GLUTAMYLTRANSFERASE"/>
    <property type="match status" value="1"/>
</dbReference>
<dbReference type="Proteomes" id="UP001549320">
    <property type="component" value="Unassembled WGS sequence"/>
</dbReference>
<feature type="transmembrane region" description="Helical" evidence="2">
    <location>
        <begin position="132"/>
        <end position="151"/>
    </location>
</feature>
<feature type="transmembrane region" description="Helical" evidence="2">
    <location>
        <begin position="109"/>
        <end position="126"/>
    </location>
</feature>
<dbReference type="SMART" id="SM00460">
    <property type="entry name" value="TGc"/>
    <property type="match status" value="1"/>
</dbReference>
<sequence length="675" mass="75083">MNLVDFKHLPREARDTLFLLAVIAWVIMPQVPYLPIWCTAFTAGVLIWRAFIAIKGRPLPNRWWLLALLLITMAATFMTHRSLLGREAGVSLIVILLALKTLELRARRDALVIFFLGFFTLLTGFFQSQSLTTAFVMLVALVGLLTALINAHRPVGHPSLRESAGLACKMALLGAPIMVALFMLFPRFAPLWGLPSDAATGRSGLSGAMKVGSIAELVLDDRVALRVRFESNRPRQSELYFRGPVLSRFDGAEWTMADSSFAPPLPAGDLQVSGEPVRYETTLEPNNRPWLLTLDVAPNAPALPRSVNARLTSDLQWLASRPVTDLLRYRSESYTQFQYGLTSPNGRPRRDFNEFLRLPPDFNPRTLALAQELRGRVAEGDTDALVQSALGRLRTGGYVYTLQPGVAGRHSADEFWFDTKAGFCEHIASAFVILMRAAGVPSRIVTGFQGGEINNVDGYWTVRNTDAHAWAEVWTTDRGWVRVDPTAAVAPGRVGQFQRLRAPDGVMAGAIGAFSPTLLVQLRATWEAINNGWNQWVLNYTQSRQLDFLKNLGFEEPSWEDLGKVLAGLLTIAALVGAGWAMWERGQHDPWQRLLGRARKRLQRAGVQIPPNAPPRELARIAQSTDRLPVPLKDALQEWLLALERARYAPAPENSSSQMAQLQSQFKQLNWPRSA</sequence>
<feature type="transmembrane region" description="Helical" evidence="2">
    <location>
        <begin position="163"/>
        <end position="185"/>
    </location>
</feature>
<feature type="domain" description="Transglutaminase-like" evidence="3">
    <location>
        <begin position="416"/>
        <end position="487"/>
    </location>
</feature>
<comment type="caution">
    <text evidence="4">The sequence shown here is derived from an EMBL/GenBank/DDBJ whole genome shotgun (WGS) entry which is preliminary data.</text>
</comment>
<dbReference type="InterPro" id="IPR002931">
    <property type="entry name" value="Transglutaminase-like"/>
</dbReference>
<keyword evidence="2" id="KW-1133">Transmembrane helix</keyword>
<dbReference type="Pfam" id="PF11992">
    <property type="entry name" value="TgpA_N"/>
    <property type="match status" value="1"/>
</dbReference>
<protein>
    <submittedName>
        <fullName evidence="4">Transglutaminase-like putative cysteine protease</fullName>
        <ecNumber evidence="4">2.3.2.13</ecNumber>
    </submittedName>
</protein>
<name>A0ABV2Q2C5_9BURK</name>
<organism evidence="4 5">
    <name type="scientific">Ottowia thiooxydans</name>
    <dbReference type="NCBI Taxonomy" id="219182"/>
    <lineage>
        <taxon>Bacteria</taxon>
        <taxon>Pseudomonadati</taxon>
        <taxon>Pseudomonadota</taxon>
        <taxon>Betaproteobacteria</taxon>
        <taxon>Burkholderiales</taxon>
        <taxon>Comamonadaceae</taxon>
        <taxon>Ottowia</taxon>
    </lineage>
</organism>
<feature type="region of interest" description="Disordered" evidence="1">
    <location>
        <begin position="652"/>
        <end position="675"/>
    </location>
</feature>
<evidence type="ECO:0000313" key="4">
    <source>
        <dbReference type="EMBL" id="MET4575179.1"/>
    </source>
</evidence>
<dbReference type="PANTHER" id="PTHR42736">
    <property type="entry name" value="PROTEIN-GLUTAMINE GAMMA-GLUTAMYLTRANSFERASE"/>
    <property type="match status" value="1"/>
</dbReference>
<dbReference type="RefSeq" id="WP_354440471.1">
    <property type="nucleotide sequence ID" value="NZ_JBEPSH010000001.1"/>
</dbReference>
<accession>A0ABV2Q2C5</accession>
<feature type="transmembrane region" description="Helical" evidence="2">
    <location>
        <begin position="12"/>
        <end position="28"/>
    </location>
</feature>
<dbReference type="GO" id="GO:0003810">
    <property type="term" value="F:protein-glutamine gamma-glutamyltransferase activity"/>
    <property type="evidence" value="ECO:0007669"/>
    <property type="project" value="UniProtKB-EC"/>
</dbReference>
<dbReference type="InterPro" id="IPR052901">
    <property type="entry name" value="Bact_TGase-like"/>
</dbReference>
<dbReference type="SUPFAM" id="SSF54001">
    <property type="entry name" value="Cysteine proteinases"/>
    <property type="match status" value="1"/>
</dbReference>